<accession>A0ABV0YT21</accession>
<evidence type="ECO:0000313" key="1">
    <source>
        <dbReference type="EMBL" id="MEQ2297024.1"/>
    </source>
</evidence>
<name>A0ABV0YT21_9TELE</name>
<keyword evidence="2" id="KW-1185">Reference proteome</keyword>
<proteinExistence type="predicted"/>
<sequence>MKPRWKSSESKTKYTLAAPFQGQRGIQVLLIRYIHYLMMISVSSCSAGSRWVVAPRQGRKTSAITLEQLLLSINLGRVRRSSVSNHLKSIYREEDYSQE</sequence>
<dbReference type="Proteomes" id="UP001469553">
    <property type="component" value="Unassembled WGS sequence"/>
</dbReference>
<reference evidence="1 2" key="1">
    <citation type="submission" date="2021-06" db="EMBL/GenBank/DDBJ databases">
        <authorList>
            <person name="Palmer J.M."/>
        </authorList>
    </citation>
    <scope>NUCLEOTIDE SEQUENCE [LARGE SCALE GENOMIC DNA]</scope>
    <source>
        <strain evidence="1 2">AS_MEX2019</strain>
        <tissue evidence="1">Muscle</tissue>
    </source>
</reference>
<evidence type="ECO:0000313" key="2">
    <source>
        <dbReference type="Proteomes" id="UP001469553"/>
    </source>
</evidence>
<dbReference type="EMBL" id="JAHRIP010041263">
    <property type="protein sequence ID" value="MEQ2297024.1"/>
    <property type="molecule type" value="Genomic_DNA"/>
</dbReference>
<gene>
    <name evidence="1" type="ORF">AMECASPLE_030489</name>
</gene>
<protein>
    <submittedName>
        <fullName evidence="1">Uncharacterized protein</fullName>
    </submittedName>
</protein>
<comment type="caution">
    <text evidence="1">The sequence shown here is derived from an EMBL/GenBank/DDBJ whole genome shotgun (WGS) entry which is preliminary data.</text>
</comment>
<organism evidence="1 2">
    <name type="scientific">Ameca splendens</name>
    <dbReference type="NCBI Taxonomy" id="208324"/>
    <lineage>
        <taxon>Eukaryota</taxon>
        <taxon>Metazoa</taxon>
        <taxon>Chordata</taxon>
        <taxon>Craniata</taxon>
        <taxon>Vertebrata</taxon>
        <taxon>Euteleostomi</taxon>
        <taxon>Actinopterygii</taxon>
        <taxon>Neopterygii</taxon>
        <taxon>Teleostei</taxon>
        <taxon>Neoteleostei</taxon>
        <taxon>Acanthomorphata</taxon>
        <taxon>Ovalentaria</taxon>
        <taxon>Atherinomorphae</taxon>
        <taxon>Cyprinodontiformes</taxon>
        <taxon>Goodeidae</taxon>
        <taxon>Ameca</taxon>
    </lineage>
</organism>